<dbReference type="InterPro" id="IPR019079">
    <property type="entry name" value="Capsule_synth_CapA"/>
</dbReference>
<evidence type="ECO:0000313" key="3">
    <source>
        <dbReference type="EMBL" id="VAV95195.1"/>
    </source>
</evidence>
<dbReference type="PANTHER" id="PTHR33393:SF11">
    <property type="entry name" value="POLYGLUTAMINE SYNTHESIS ACCESSORY PROTEIN RV0574C-RELATED"/>
    <property type="match status" value="1"/>
</dbReference>
<dbReference type="Gene3D" id="3.60.21.10">
    <property type="match status" value="1"/>
</dbReference>
<organism evidence="3">
    <name type="scientific">hydrothermal vent metagenome</name>
    <dbReference type="NCBI Taxonomy" id="652676"/>
    <lineage>
        <taxon>unclassified sequences</taxon>
        <taxon>metagenomes</taxon>
        <taxon>ecological metagenomes</taxon>
    </lineage>
</organism>
<gene>
    <name evidence="3" type="ORF">MNBD_ALPHA01-1643</name>
</gene>
<dbReference type="SMART" id="SM00854">
    <property type="entry name" value="PGA_cap"/>
    <property type="match status" value="1"/>
</dbReference>
<dbReference type="SUPFAM" id="SSF56300">
    <property type="entry name" value="Metallo-dependent phosphatases"/>
    <property type="match status" value="1"/>
</dbReference>
<comment type="similarity">
    <text evidence="1">Belongs to the CapA family.</text>
</comment>
<proteinExistence type="inferred from homology"/>
<dbReference type="CDD" id="cd07381">
    <property type="entry name" value="MPP_CapA"/>
    <property type="match status" value="1"/>
</dbReference>
<feature type="domain" description="Capsule synthesis protein CapA" evidence="2">
    <location>
        <begin position="6"/>
        <end position="237"/>
    </location>
</feature>
<name>A0A3B0SJV7_9ZZZZ</name>
<dbReference type="AlphaFoldDB" id="A0A3B0SJV7"/>
<reference evidence="3" key="1">
    <citation type="submission" date="2018-06" db="EMBL/GenBank/DDBJ databases">
        <authorList>
            <person name="Zhirakovskaya E."/>
        </authorList>
    </citation>
    <scope>NUCLEOTIDE SEQUENCE</scope>
</reference>
<dbReference type="Pfam" id="PF09587">
    <property type="entry name" value="PGA_cap"/>
    <property type="match status" value="1"/>
</dbReference>
<evidence type="ECO:0000259" key="2">
    <source>
        <dbReference type="SMART" id="SM00854"/>
    </source>
</evidence>
<dbReference type="InterPro" id="IPR029052">
    <property type="entry name" value="Metallo-depent_PP-like"/>
</dbReference>
<dbReference type="EMBL" id="UOEJ01000064">
    <property type="protein sequence ID" value="VAV95195.1"/>
    <property type="molecule type" value="Genomic_DNA"/>
</dbReference>
<dbReference type="PANTHER" id="PTHR33393">
    <property type="entry name" value="POLYGLUTAMINE SYNTHESIS ACCESSORY PROTEIN RV0574C-RELATED"/>
    <property type="match status" value="1"/>
</dbReference>
<evidence type="ECO:0000256" key="1">
    <source>
        <dbReference type="ARBA" id="ARBA00005662"/>
    </source>
</evidence>
<protein>
    <recommendedName>
        <fullName evidence="2">Capsule synthesis protein CapA domain-containing protein</fullName>
    </recommendedName>
</protein>
<sequence>MDKKLTIGFVGDFCLSQAHKKSTNYLSDAFDLSRKLNNSVDLAIANLEFCITPPDVKDVPGMALPAIYAENLSSAGFDIFCLSNNHIGDYGEDTLLHSKSFLEERGHLTVGAGKNILDATQPLYIEKNGFRVAIINVCDETRYFASEKTAGISPLAKPIIKKMLCVAKKEADVVIICIHADLEFSNSPAPWRVALSRELAELGPDMIIHHHPHTLQGIEYWNDVIIAYSLGNYIFPIYDGDYMQNREGFVDEGIYLTVTLVDKQDGTREISHKITPTQINKENVTSLATGDKKNNIIIKMQDYSTILENPSELRRAYFRLCKIQMKTTLMGIYYRIARKEYIVAWQYLKHHFSTNFHTRWIKGFFTLGQF</sequence>
<dbReference type="InterPro" id="IPR052169">
    <property type="entry name" value="CW_Biosynth-Accessory"/>
</dbReference>
<accession>A0A3B0SJV7</accession>